<name>A0AAW6CSX6_9FIRM</name>
<protein>
    <submittedName>
        <fullName evidence="1">Uncharacterized protein</fullName>
    </submittedName>
</protein>
<reference evidence="1" key="1">
    <citation type="submission" date="2023-01" db="EMBL/GenBank/DDBJ databases">
        <title>Human gut microbiome strain richness.</title>
        <authorList>
            <person name="Chen-Liaw A."/>
        </authorList>
    </citation>
    <scope>NUCLEOTIDE SEQUENCE</scope>
    <source>
        <strain evidence="1">D8_m1001271B151109d0_201107</strain>
    </source>
</reference>
<dbReference type="EMBL" id="JAQLXO010000001">
    <property type="protein sequence ID" value="MDB7981564.1"/>
    <property type="molecule type" value="Genomic_DNA"/>
</dbReference>
<accession>A0AAW6CSX6</accession>
<dbReference type="RefSeq" id="WP_272000905.1">
    <property type="nucleotide sequence ID" value="NZ_JAQLXO010000001.1"/>
</dbReference>
<dbReference type="AlphaFoldDB" id="A0AAW6CSX6"/>
<evidence type="ECO:0000313" key="2">
    <source>
        <dbReference type="Proteomes" id="UP001212981"/>
    </source>
</evidence>
<evidence type="ECO:0000313" key="1">
    <source>
        <dbReference type="EMBL" id="MDB7981564.1"/>
    </source>
</evidence>
<proteinExistence type="predicted"/>
<sequence>MFTYNRYYYVPTRNDIEIDLRVDVFNRQIRMYRNEKYYKCIMAKYRGPRKKSLMDNQKNLEHYLEQK</sequence>
<comment type="caution">
    <text evidence="1">The sequence shown here is derived from an EMBL/GenBank/DDBJ whole genome shotgun (WGS) entry which is preliminary data.</text>
</comment>
<organism evidence="1 2">
    <name type="scientific">Faecalicoccus pleomorphus</name>
    <dbReference type="NCBI Taxonomy" id="1323"/>
    <lineage>
        <taxon>Bacteria</taxon>
        <taxon>Bacillati</taxon>
        <taxon>Bacillota</taxon>
        <taxon>Erysipelotrichia</taxon>
        <taxon>Erysipelotrichales</taxon>
        <taxon>Erysipelotrichaceae</taxon>
        <taxon>Faecalicoccus</taxon>
    </lineage>
</organism>
<gene>
    <name evidence="1" type="ORF">PND82_01870</name>
</gene>
<dbReference type="Proteomes" id="UP001212981">
    <property type="component" value="Unassembled WGS sequence"/>
</dbReference>